<dbReference type="AlphaFoldDB" id="A0A917GD25"/>
<evidence type="ECO:0000256" key="4">
    <source>
        <dbReference type="PROSITE-ProRule" id="PRU00339"/>
    </source>
</evidence>
<dbReference type="GO" id="GO:0009279">
    <property type="term" value="C:cell outer membrane"/>
    <property type="evidence" value="ECO:0007669"/>
    <property type="project" value="UniProtKB-SubCell"/>
</dbReference>
<keyword evidence="8" id="KW-1185">Reference proteome</keyword>
<dbReference type="Gene3D" id="2.120.10.30">
    <property type="entry name" value="TolB, C-terminal domain"/>
    <property type="match status" value="1"/>
</dbReference>
<dbReference type="InterPro" id="IPR050330">
    <property type="entry name" value="Bact_OuterMem_StrucFunc"/>
</dbReference>
<dbReference type="CDD" id="cd07185">
    <property type="entry name" value="OmpA_C-like"/>
    <property type="match status" value="1"/>
</dbReference>
<proteinExistence type="predicted"/>
<dbReference type="InterPro" id="IPR036737">
    <property type="entry name" value="OmpA-like_sf"/>
</dbReference>
<dbReference type="PANTHER" id="PTHR30329">
    <property type="entry name" value="STATOR ELEMENT OF FLAGELLAR MOTOR COMPLEX"/>
    <property type="match status" value="1"/>
</dbReference>
<evidence type="ECO:0000256" key="1">
    <source>
        <dbReference type="ARBA" id="ARBA00004442"/>
    </source>
</evidence>
<keyword evidence="2 5" id="KW-0472">Membrane</keyword>
<dbReference type="PROSITE" id="PS50005">
    <property type="entry name" value="TPR"/>
    <property type="match status" value="1"/>
</dbReference>
<dbReference type="InterPro" id="IPR019734">
    <property type="entry name" value="TPR_rpt"/>
</dbReference>
<dbReference type="InterPro" id="IPR011659">
    <property type="entry name" value="WD40"/>
</dbReference>
<gene>
    <name evidence="7" type="ORF">GCM10010976_09190</name>
</gene>
<dbReference type="PANTHER" id="PTHR30329:SF21">
    <property type="entry name" value="LIPOPROTEIN YIAD-RELATED"/>
    <property type="match status" value="1"/>
</dbReference>
<comment type="subcellular location">
    <subcellularLocation>
        <location evidence="1">Cell outer membrane</location>
    </subcellularLocation>
</comment>
<accession>A0A917GD25</accession>
<reference evidence="7" key="2">
    <citation type="submission" date="2020-09" db="EMBL/GenBank/DDBJ databases">
        <authorList>
            <person name="Sun Q."/>
            <person name="Zhou Y."/>
        </authorList>
    </citation>
    <scope>NUCLEOTIDE SEQUENCE</scope>
    <source>
        <strain evidence="7">CGMCC 1.12751</strain>
    </source>
</reference>
<dbReference type="SUPFAM" id="SSF103088">
    <property type="entry name" value="OmpA-like"/>
    <property type="match status" value="1"/>
</dbReference>
<name>A0A917GD25_9FLAO</name>
<evidence type="ECO:0000313" key="7">
    <source>
        <dbReference type="EMBL" id="GGG39691.1"/>
    </source>
</evidence>
<dbReference type="InterPro" id="IPR006665">
    <property type="entry name" value="OmpA-like"/>
</dbReference>
<dbReference type="Gene3D" id="1.25.40.10">
    <property type="entry name" value="Tetratricopeptide repeat domain"/>
    <property type="match status" value="1"/>
</dbReference>
<evidence type="ECO:0000313" key="8">
    <source>
        <dbReference type="Proteomes" id="UP000625976"/>
    </source>
</evidence>
<dbReference type="SUPFAM" id="SSF49464">
    <property type="entry name" value="Carboxypeptidase regulatory domain-like"/>
    <property type="match status" value="1"/>
</dbReference>
<dbReference type="RefSeq" id="WP_188462295.1">
    <property type="nucleotide sequence ID" value="NZ_BMFQ01000001.1"/>
</dbReference>
<evidence type="ECO:0000256" key="3">
    <source>
        <dbReference type="ARBA" id="ARBA00023237"/>
    </source>
</evidence>
<dbReference type="Proteomes" id="UP000625976">
    <property type="component" value="Unassembled WGS sequence"/>
</dbReference>
<protein>
    <submittedName>
        <fullName evidence="7">Cell envelope biogenesis protein OmpA</fullName>
    </submittedName>
</protein>
<dbReference type="PROSITE" id="PS51123">
    <property type="entry name" value="OMPA_2"/>
    <property type="match status" value="1"/>
</dbReference>
<feature type="repeat" description="TPR" evidence="4">
    <location>
        <begin position="54"/>
        <end position="87"/>
    </location>
</feature>
<dbReference type="EMBL" id="BMFQ01000001">
    <property type="protein sequence ID" value="GGG39691.1"/>
    <property type="molecule type" value="Genomic_DNA"/>
</dbReference>
<dbReference type="SUPFAM" id="SSF48452">
    <property type="entry name" value="TPR-like"/>
    <property type="match status" value="1"/>
</dbReference>
<sequence length="622" mass="69418">MKKIYSLLSIALIVTASFGQNKNSEKADNLFESYQYVDAIDAYLILIKNNKADAHVYKQLADSYYNVFNIEEATKWYAKAVQTDQDAETYFKYAQTLKSQGKYKEANKQMDVFAQKMPNDIRAKNHLKNPNYIPQLTDKSEFFEVEETTISDSEGSDFGAILTNDNILYFVSTRSNGKKEDYWTNQSYLDIYKSVRNEDGSLTEPEAVKSLNTPYHDGPITLSADGKTMYFSRDGHSEGSYKKLKNNKAKLAQQGLYKANLVNGKWENIQALPFNSINYSVSHPSLSSDGKTLFFTSNMPGGLGDTDIWKVSISSNSYSKPENLGARVNTSGKEGFPFISDNNILYFASSGKQGFGGLDIFKVELNNNEDAINLGNAVNTNRDDFAFSINTLKEIGYFSSNRSGVDNIYLAIPICHVEIIVSVKDAKTNALISGAKVVIKDSQNNPITEQSSNSKGNTSFHVSCEPDYYITISKDGYDALTIPVTGTKKDALAVNASLNPINEMITETEVKLNNIYFEFNKSNITQQGAFELDKLVTIMNDYPDMKILVRSHTDSQGSPEYNLKLSERRAQSTVQYLISKGINKDRLSAEGIGSADPKVACKANCTEEEDAQNRRSEFLIIK</sequence>
<evidence type="ECO:0000256" key="5">
    <source>
        <dbReference type="PROSITE-ProRule" id="PRU00473"/>
    </source>
</evidence>
<dbReference type="InterPro" id="IPR011042">
    <property type="entry name" value="6-blade_b-propeller_TolB-like"/>
</dbReference>
<feature type="domain" description="OmpA-like" evidence="6">
    <location>
        <begin position="504"/>
        <end position="622"/>
    </location>
</feature>
<dbReference type="Gene3D" id="3.30.1330.60">
    <property type="entry name" value="OmpA-like domain"/>
    <property type="match status" value="1"/>
</dbReference>
<dbReference type="InterPro" id="IPR008969">
    <property type="entry name" value="CarboxyPept-like_regulatory"/>
</dbReference>
<keyword evidence="3" id="KW-0998">Cell outer membrane</keyword>
<evidence type="ECO:0000256" key="2">
    <source>
        <dbReference type="ARBA" id="ARBA00023136"/>
    </source>
</evidence>
<reference evidence="7" key="1">
    <citation type="journal article" date="2014" name="Int. J. Syst. Evol. Microbiol.">
        <title>Complete genome sequence of Corynebacterium casei LMG S-19264T (=DSM 44701T), isolated from a smear-ripened cheese.</title>
        <authorList>
            <consortium name="US DOE Joint Genome Institute (JGI-PGF)"/>
            <person name="Walter F."/>
            <person name="Albersmeier A."/>
            <person name="Kalinowski J."/>
            <person name="Ruckert C."/>
        </authorList>
    </citation>
    <scope>NUCLEOTIDE SEQUENCE</scope>
    <source>
        <strain evidence="7">CGMCC 1.12751</strain>
    </source>
</reference>
<dbReference type="Gene3D" id="2.60.40.1120">
    <property type="entry name" value="Carboxypeptidase-like, regulatory domain"/>
    <property type="match status" value="1"/>
</dbReference>
<dbReference type="SUPFAM" id="SSF82171">
    <property type="entry name" value="DPP6 N-terminal domain-like"/>
    <property type="match status" value="1"/>
</dbReference>
<evidence type="ECO:0000259" key="6">
    <source>
        <dbReference type="PROSITE" id="PS51123"/>
    </source>
</evidence>
<dbReference type="Pfam" id="PF00691">
    <property type="entry name" value="OmpA"/>
    <property type="match status" value="1"/>
</dbReference>
<dbReference type="PRINTS" id="PR01021">
    <property type="entry name" value="OMPADOMAIN"/>
</dbReference>
<dbReference type="InterPro" id="IPR006664">
    <property type="entry name" value="OMP_bac"/>
</dbReference>
<organism evidence="7 8">
    <name type="scientific">Bizionia arctica</name>
    <dbReference type="NCBI Taxonomy" id="1495645"/>
    <lineage>
        <taxon>Bacteria</taxon>
        <taxon>Pseudomonadati</taxon>
        <taxon>Bacteroidota</taxon>
        <taxon>Flavobacteriia</taxon>
        <taxon>Flavobacteriales</taxon>
        <taxon>Flavobacteriaceae</taxon>
        <taxon>Bizionia</taxon>
    </lineage>
</organism>
<dbReference type="InterPro" id="IPR011990">
    <property type="entry name" value="TPR-like_helical_dom_sf"/>
</dbReference>
<comment type="caution">
    <text evidence="7">The sequence shown here is derived from an EMBL/GenBank/DDBJ whole genome shotgun (WGS) entry which is preliminary data.</text>
</comment>
<keyword evidence="4" id="KW-0802">TPR repeat</keyword>
<dbReference type="Pfam" id="PF07676">
    <property type="entry name" value="PD40"/>
    <property type="match status" value="3"/>
</dbReference>